<dbReference type="EMBL" id="RQTK01001356">
    <property type="protein sequence ID" value="RUS70674.1"/>
    <property type="molecule type" value="Genomic_DNA"/>
</dbReference>
<feature type="transmembrane region" description="Helical" evidence="9">
    <location>
        <begin position="272"/>
        <end position="299"/>
    </location>
</feature>
<dbReference type="STRING" id="188477.A0A3S0ZM93"/>
<keyword evidence="7 9" id="KW-0472">Membrane</keyword>
<comment type="function">
    <text evidence="9">Structural component of the gap junctions.</text>
</comment>
<evidence type="ECO:0000256" key="4">
    <source>
        <dbReference type="ARBA" id="ARBA00022692"/>
    </source>
</evidence>
<dbReference type="GO" id="GO:0005921">
    <property type="term" value="C:gap junction"/>
    <property type="evidence" value="ECO:0007669"/>
    <property type="project" value="UniProtKB-UniRule"/>
</dbReference>
<proteinExistence type="inferred from homology"/>
<keyword evidence="3" id="KW-1003">Cell membrane</keyword>
<feature type="transmembrane region" description="Helical" evidence="9">
    <location>
        <begin position="97"/>
        <end position="116"/>
    </location>
</feature>
<sequence length="418" mass="47824">DILTGSSLNRVNDEDLCSQINYVWTATIVAVIGLLVTMVQYVGEPIQCLCPAQLTEAQCNYTKALCWVKHNYFVHEENPIALKEEDRYELTIAYYPWIPWILFAMAAMLNIPNILWQTFAPGSGLDLKKFIFQADTHENLDNLGKILMLWLGKRKQRKDSNVVEKFQKTVGSCGFFWCGRFERSYLCGLLLFTKFSYLLVTVGCFFVLGIFIEESMLSYGFDVVDDYLHGVSYELNRFPVYTICDIKVRQLANIQTYSFQCVLPLNMYNQKIFLVLWFWLVLVSLVNAYSLAKWALYLLSYSSRRRFVKMYVMMLHHLLPRKRARLRVDPNANSIPANGYVGDAGPDSEITLADNDAQLLSLPEGAGVDAHADTSGVSRLRRMRVSFSDDASTGLRPRSGIRRWIPRKPAVRSSIEAD</sequence>
<keyword evidence="2 9" id="KW-0813">Transport</keyword>
<accession>A0A3S0ZM93</accession>
<dbReference type="InterPro" id="IPR000990">
    <property type="entry name" value="Innexin"/>
</dbReference>
<feature type="transmembrane region" description="Helical" evidence="9">
    <location>
        <begin position="189"/>
        <end position="212"/>
    </location>
</feature>
<dbReference type="Proteomes" id="UP000271974">
    <property type="component" value="Unassembled WGS sequence"/>
</dbReference>
<comment type="caution">
    <text evidence="10">The sequence shown here is derived from an EMBL/GenBank/DDBJ whole genome shotgun (WGS) entry which is preliminary data.</text>
</comment>
<dbReference type="PRINTS" id="PR01262">
    <property type="entry name" value="INNEXIN"/>
</dbReference>
<feature type="non-terminal residue" evidence="10">
    <location>
        <position position="1"/>
    </location>
</feature>
<dbReference type="AlphaFoldDB" id="A0A3S0ZM93"/>
<keyword evidence="5 9" id="KW-1133">Transmembrane helix</keyword>
<feature type="transmembrane region" description="Helical" evidence="9">
    <location>
        <begin position="21"/>
        <end position="42"/>
    </location>
</feature>
<evidence type="ECO:0000256" key="1">
    <source>
        <dbReference type="ARBA" id="ARBA00004651"/>
    </source>
</evidence>
<dbReference type="PANTHER" id="PTHR11893">
    <property type="entry name" value="INNEXIN"/>
    <property type="match status" value="1"/>
</dbReference>
<organism evidence="10 11">
    <name type="scientific">Elysia chlorotica</name>
    <name type="common">Eastern emerald elysia</name>
    <name type="synonym">Sea slug</name>
    <dbReference type="NCBI Taxonomy" id="188477"/>
    <lineage>
        <taxon>Eukaryota</taxon>
        <taxon>Metazoa</taxon>
        <taxon>Spiralia</taxon>
        <taxon>Lophotrochozoa</taxon>
        <taxon>Mollusca</taxon>
        <taxon>Gastropoda</taxon>
        <taxon>Heterobranchia</taxon>
        <taxon>Euthyneura</taxon>
        <taxon>Panpulmonata</taxon>
        <taxon>Sacoglossa</taxon>
        <taxon>Placobranchoidea</taxon>
        <taxon>Plakobranchidae</taxon>
        <taxon>Elysia</taxon>
    </lineage>
</organism>
<keyword evidence="8 9" id="KW-0407">Ion channel</keyword>
<protein>
    <recommendedName>
        <fullName evidence="9">Innexin</fullName>
    </recommendedName>
</protein>
<evidence type="ECO:0000256" key="3">
    <source>
        <dbReference type="ARBA" id="ARBA00022475"/>
    </source>
</evidence>
<name>A0A3S0ZM93_ELYCH</name>
<dbReference type="PANTHER" id="PTHR11893:SF36">
    <property type="entry name" value="INNEXIN-5"/>
    <property type="match status" value="1"/>
</dbReference>
<evidence type="ECO:0000256" key="8">
    <source>
        <dbReference type="ARBA" id="ARBA00023303"/>
    </source>
</evidence>
<keyword evidence="11" id="KW-1185">Reference proteome</keyword>
<dbReference type="OrthoDB" id="5867527at2759"/>
<evidence type="ECO:0000256" key="7">
    <source>
        <dbReference type="ARBA" id="ARBA00023136"/>
    </source>
</evidence>
<comment type="subcellular location">
    <subcellularLocation>
        <location evidence="1 9">Cell membrane</location>
        <topology evidence="1 9">Multi-pass membrane protein</topology>
    </subcellularLocation>
</comment>
<comment type="similarity">
    <text evidence="9">Belongs to the pannexin family.</text>
</comment>
<keyword evidence="4 9" id="KW-0812">Transmembrane</keyword>
<reference evidence="10 11" key="1">
    <citation type="submission" date="2019-01" db="EMBL/GenBank/DDBJ databases">
        <title>A draft genome assembly of the solar-powered sea slug Elysia chlorotica.</title>
        <authorList>
            <person name="Cai H."/>
            <person name="Li Q."/>
            <person name="Fang X."/>
            <person name="Li J."/>
            <person name="Curtis N.E."/>
            <person name="Altenburger A."/>
            <person name="Shibata T."/>
            <person name="Feng M."/>
            <person name="Maeda T."/>
            <person name="Schwartz J.A."/>
            <person name="Shigenobu S."/>
            <person name="Lundholm N."/>
            <person name="Nishiyama T."/>
            <person name="Yang H."/>
            <person name="Hasebe M."/>
            <person name="Li S."/>
            <person name="Pierce S.K."/>
            <person name="Wang J."/>
        </authorList>
    </citation>
    <scope>NUCLEOTIDE SEQUENCE [LARGE SCALE GENOMIC DNA]</scope>
    <source>
        <strain evidence="10">EC2010</strain>
        <tissue evidence="10">Whole organism of an adult</tissue>
    </source>
</reference>
<evidence type="ECO:0000256" key="5">
    <source>
        <dbReference type="ARBA" id="ARBA00022989"/>
    </source>
</evidence>
<dbReference type="PROSITE" id="PS51013">
    <property type="entry name" value="PANNEXIN"/>
    <property type="match status" value="1"/>
</dbReference>
<dbReference type="GO" id="GO:0005886">
    <property type="term" value="C:plasma membrane"/>
    <property type="evidence" value="ECO:0007669"/>
    <property type="project" value="UniProtKB-SubCell"/>
</dbReference>
<evidence type="ECO:0000313" key="10">
    <source>
        <dbReference type="EMBL" id="RUS70674.1"/>
    </source>
</evidence>
<evidence type="ECO:0000313" key="11">
    <source>
        <dbReference type="Proteomes" id="UP000271974"/>
    </source>
</evidence>
<keyword evidence="6 9" id="KW-0406">Ion transport</keyword>
<evidence type="ECO:0000256" key="9">
    <source>
        <dbReference type="RuleBase" id="RU010713"/>
    </source>
</evidence>
<dbReference type="GO" id="GO:0034220">
    <property type="term" value="P:monoatomic ion transmembrane transport"/>
    <property type="evidence" value="ECO:0007669"/>
    <property type="project" value="UniProtKB-KW"/>
</dbReference>
<evidence type="ECO:0000256" key="2">
    <source>
        <dbReference type="ARBA" id="ARBA00022448"/>
    </source>
</evidence>
<dbReference type="Pfam" id="PF00876">
    <property type="entry name" value="Innexin"/>
    <property type="match status" value="1"/>
</dbReference>
<feature type="non-terminal residue" evidence="10">
    <location>
        <position position="418"/>
    </location>
</feature>
<evidence type="ECO:0000256" key="6">
    <source>
        <dbReference type="ARBA" id="ARBA00023065"/>
    </source>
</evidence>
<gene>
    <name evidence="9" type="primary">inx</name>
    <name evidence="10" type="ORF">EGW08_021564</name>
</gene>